<dbReference type="Gene3D" id="2.30.38.10">
    <property type="entry name" value="Luciferase, Domain 3"/>
    <property type="match status" value="1"/>
</dbReference>
<keyword evidence="1" id="KW-0596">Phosphopantetheine</keyword>
<protein>
    <submittedName>
        <fullName evidence="6">Condensation domain-containing protein</fullName>
    </submittedName>
</protein>
<dbReference type="EMBL" id="ML743566">
    <property type="protein sequence ID" value="KAE8139331.1"/>
    <property type="molecule type" value="Genomic_DNA"/>
</dbReference>
<dbReference type="AlphaFoldDB" id="A0A5N6SZZ1"/>
<dbReference type="Pfam" id="PF00668">
    <property type="entry name" value="Condensation"/>
    <property type="match status" value="1"/>
</dbReference>
<dbReference type="SUPFAM" id="SSF47336">
    <property type="entry name" value="ACP-like"/>
    <property type="match status" value="1"/>
</dbReference>
<dbReference type="InterPro" id="IPR001242">
    <property type="entry name" value="Condensation_dom"/>
</dbReference>
<dbReference type="InterPro" id="IPR023213">
    <property type="entry name" value="CAT-like_dom_sf"/>
</dbReference>
<proteinExistence type="inferred from homology"/>
<keyword evidence="3" id="KW-0436">Ligase</keyword>
<dbReference type="InterPro" id="IPR036736">
    <property type="entry name" value="ACP-like_sf"/>
</dbReference>
<dbReference type="PANTHER" id="PTHR45527">
    <property type="entry name" value="NONRIBOSOMAL PEPTIDE SYNTHETASE"/>
    <property type="match status" value="1"/>
</dbReference>
<dbReference type="RefSeq" id="XP_031915394.1">
    <property type="nucleotide sequence ID" value="XM_032059459.1"/>
</dbReference>
<dbReference type="GO" id="GO:0044550">
    <property type="term" value="P:secondary metabolite biosynthetic process"/>
    <property type="evidence" value="ECO:0007669"/>
    <property type="project" value="TreeGrafter"/>
</dbReference>
<reference evidence="6 7" key="1">
    <citation type="submission" date="2019-04" db="EMBL/GenBank/DDBJ databases">
        <title>Friends and foes A comparative genomics study of 23 Aspergillus species from section Flavi.</title>
        <authorList>
            <consortium name="DOE Joint Genome Institute"/>
            <person name="Kjaerbolling I."/>
            <person name="Vesth T."/>
            <person name="Frisvad J.C."/>
            <person name="Nybo J.L."/>
            <person name="Theobald S."/>
            <person name="Kildgaard S."/>
            <person name="Isbrandt T."/>
            <person name="Kuo A."/>
            <person name="Sato A."/>
            <person name="Lyhne E.K."/>
            <person name="Kogle M.E."/>
            <person name="Wiebenga A."/>
            <person name="Kun R.S."/>
            <person name="Lubbers R.J."/>
            <person name="Makela M.R."/>
            <person name="Barry K."/>
            <person name="Chovatia M."/>
            <person name="Clum A."/>
            <person name="Daum C."/>
            <person name="Haridas S."/>
            <person name="He G."/>
            <person name="LaButti K."/>
            <person name="Lipzen A."/>
            <person name="Mondo S."/>
            <person name="Riley R."/>
            <person name="Salamov A."/>
            <person name="Simmons B.A."/>
            <person name="Magnuson J.K."/>
            <person name="Henrissat B."/>
            <person name="Mortensen U.H."/>
            <person name="Larsen T.O."/>
            <person name="Devries R.P."/>
            <person name="Grigoriev I.V."/>
            <person name="Machida M."/>
            <person name="Baker S.E."/>
            <person name="Andersen M.R."/>
        </authorList>
    </citation>
    <scope>NUCLEOTIDE SEQUENCE [LARGE SCALE GENOMIC DNA]</scope>
    <source>
        <strain evidence="6 7">CBS 117625</strain>
    </source>
</reference>
<dbReference type="GO" id="GO:0043041">
    <property type="term" value="P:amino acid activation for nonribosomal peptide biosynthetic process"/>
    <property type="evidence" value="ECO:0007669"/>
    <property type="project" value="TreeGrafter"/>
</dbReference>
<name>A0A5N6SZZ1_ASPPS</name>
<sequence>MPLGPSSGLYRTGDLVQYQDDGTIRYIGRQGTRMKLHGQLIDLGEVETNTLHGFPAANGVAAETLSLDQAMWADFLGTAKESIGADDNFLAIGGNSIIAMRMVAMARRAGLDFTVADVLSPNSSLSSLALSLLEVRPGQEKPVMSAPAQPSILTLVDFQQHLRSLQQQGILPLAGNVTSARQATEALVSRHPWFNFQFQFQGELNEDRLRDACQALVRAHSVLRVVFTEYREELFQLTLAEDMELPLQVVTTHNQLDSFCESLCHSEQAVSVPSAGVAIRFTLVPNPTHTDQRLIIRLAHAQYDAISIPILVHDLESVYNDENKIADTSIDWYLEQRARHSDQEQQRAFWQEYLTGSSPLASSPLDLSSATQLVTGTCDLALPTRLPPSVTLPTVVKSAASLVLARHLHRPDIVVGQTVDGRSLPFPDVDRVVGACNNHIPFRVQPRASMTVRDYLLHAPAQHARSLGSESVDLRTIVSHCTDWPSPAEFGYIVQHQTANHGLTLTLGSRSASLKLVGGLSPGSEVWICSTETLVNDL</sequence>
<evidence type="ECO:0000313" key="7">
    <source>
        <dbReference type="Proteomes" id="UP000325672"/>
    </source>
</evidence>
<dbReference type="Gene3D" id="3.30.559.30">
    <property type="entry name" value="Nonribosomal peptide synthetase, condensation domain"/>
    <property type="match status" value="1"/>
</dbReference>
<dbReference type="InterPro" id="IPR009081">
    <property type="entry name" value="PP-bd_ACP"/>
</dbReference>
<feature type="domain" description="Carrier" evidence="5">
    <location>
        <begin position="62"/>
        <end position="136"/>
    </location>
</feature>
<evidence type="ECO:0000256" key="2">
    <source>
        <dbReference type="ARBA" id="ARBA00022553"/>
    </source>
</evidence>
<keyword evidence="7" id="KW-1185">Reference proteome</keyword>
<evidence type="ECO:0000256" key="3">
    <source>
        <dbReference type="ARBA" id="ARBA00022598"/>
    </source>
</evidence>
<dbReference type="OrthoDB" id="416786at2759"/>
<dbReference type="SUPFAM" id="SSF56801">
    <property type="entry name" value="Acetyl-CoA synthetase-like"/>
    <property type="match status" value="1"/>
</dbReference>
<evidence type="ECO:0000256" key="1">
    <source>
        <dbReference type="ARBA" id="ARBA00022450"/>
    </source>
</evidence>
<dbReference type="GO" id="GO:0005737">
    <property type="term" value="C:cytoplasm"/>
    <property type="evidence" value="ECO:0007669"/>
    <property type="project" value="TreeGrafter"/>
</dbReference>
<dbReference type="InterPro" id="IPR006162">
    <property type="entry name" value="Ppantetheine_attach_site"/>
</dbReference>
<gene>
    <name evidence="6" type="ORF">BDV38DRAFT_281098</name>
</gene>
<dbReference type="PROSITE" id="PS50075">
    <property type="entry name" value="CARRIER"/>
    <property type="match status" value="1"/>
</dbReference>
<evidence type="ECO:0000313" key="6">
    <source>
        <dbReference type="EMBL" id="KAE8139331.1"/>
    </source>
</evidence>
<evidence type="ECO:0000259" key="5">
    <source>
        <dbReference type="PROSITE" id="PS50075"/>
    </source>
</evidence>
<dbReference type="PROSITE" id="PS00012">
    <property type="entry name" value="PHOSPHOPANTETHEINE"/>
    <property type="match status" value="1"/>
</dbReference>
<evidence type="ECO:0000256" key="4">
    <source>
        <dbReference type="ARBA" id="ARBA00029454"/>
    </source>
</evidence>
<accession>A0A5N6SZZ1</accession>
<dbReference type="GO" id="GO:0016874">
    <property type="term" value="F:ligase activity"/>
    <property type="evidence" value="ECO:0007669"/>
    <property type="project" value="UniProtKB-KW"/>
</dbReference>
<dbReference type="SUPFAM" id="SSF52777">
    <property type="entry name" value="CoA-dependent acyltransferases"/>
    <property type="match status" value="2"/>
</dbReference>
<dbReference type="Gene3D" id="1.10.1200.10">
    <property type="entry name" value="ACP-like"/>
    <property type="match status" value="1"/>
</dbReference>
<dbReference type="Gene3D" id="3.30.559.10">
    <property type="entry name" value="Chloramphenicol acetyltransferase-like domain"/>
    <property type="match status" value="1"/>
</dbReference>
<dbReference type="GO" id="GO:0031177">
    <property type="term" value="F:phosphopantetheine binding"/>
    <property type="evidence" value="ECO:0007669"/>
    <property type="project" value="TreeGrafter"/>
</dbReference>
<comment type="similarity">
    <text evidence="4">Belongs to the NRP synthetase family.</text>
</comment>
<organism evidence="6 7">
    <name type="scientific">Aspergillus pseudotamarii</name>
    <dbReference type="NCBI Taxonomy" id="132259"/>
    <lineage>
        <taxon>Eukaryota</taxon>
        <taxon>Fungi</taxon>
        <taxon>Dikarya</taxon>
        <taxon>Ascomycota</taxon>
        <taxon>Pezizomycotina</taxon>
        <taxon>Eurotiomycetes</taxon>
        <taxon>Eurotiomycetidae</taxon>
        <taxon>Eurotiales</taxon>
        <taxon>Aspergillaceae</taxon>
        <taxon>Aspergillus</taxon>
        <taxon>Aspergillus subgen. Circumdati</taxon>
    </lineage>
</organism>
<dbReference type="PANTHER" id="PTHR45527:SF1">
    <property type="entry name" value="FATTY ACID SYNTHASE"/>
    <property type="match status" value="1"/>
</dbReference>
<dbReference type="GeneID" id="43643669"/>
<dbReference type="Proteomes" id="UP000325672">
    <property type="component" value="Unassembled WGS sequence"/>
</dbReference>
<dbReference type="Pfam" id="PF00550">
    <property type="entry name" value="PP-binding"/>
    <property type="match status" value="1"/>
</dbReference>
<keyword evidence="2" id="KW-0597">Phosphoprotein</keyword>